<keyword evidence="6" id="KW-1185">Reference proteome</keyword>
<dbReference type="Pfam" id="PF10033">
    <property type="entry name" value="ATG13"/>
    <property type="match status" value="1"/>
</dbReference>
<dbReference type="Gene3D" id="3.30.900.10">
    <property type="entry name" value="HORMA domain"/>
    <property type="match status" value="1"/>
</dbReference>
<name>A0A9W8JKB1_9AGAR</name>
<organism evidence="5 6">
    <name type="scientific">Candolleomyces eurysporus</name>
    <dbReference type="NCBI Taxonomy" id="2828524"/>
    <lineage>
        <taxon>Eukaryota</taxon>
        <taxon>Fungi</taxon>
        <taxon>Dikarya</taxon>
        <taxon>Basidiomycota</taxon>
        <taxon>Agaricomycotina</taxon>
        <taxon>Agaricomycetes</taxon>
        <taxon>Agaricomycetidae</taxon>
        <taxon>Agaricales</taxon>
        <taxon>Agaricineae</taxon>
        <taxon>Psathyrellaceae</taxon>
        <taxon>Candolleomyces</taxon>
    </lineage>
</organism>
<protein>
    <recommendedName>
        <fullName evidence="3">Autophagy-related protein 13</fullName>
    </recommendedName>
</protein>
<dbReference type="GO" id="GO:0000423">
    <property type="term" value="P:mitophagy"/>
    <property type="evidence" value="ECO:0007669"/>
    <property type="project" value="TreeGrafter"/>
</dbReference>
<dbReference type="InterPro" id="IPR018731">
    <property type="entry name" value="Atg13_N"/>
</dbReference>
<sequence length="456" mass="51651">MSNDIQKADQIAFHFYTKLFYVVNQSRATAEPRTQGKVDKWFNLETPDSDLFTKEAKEPYKNISLALPSGGPPPLEIQVVLSVPELANNQVLVHPSSTTRIEPTPRFIVLESFVLSFTPRREDEHESIDVALPTIYKHGIPLFRSLYSLLGVLPTWKLYKRLKRRIGGGNGRNLGIQLRINNGSDRSDVLGLDGRFAIQTYSFSSVPHPLGSLKLSLRYLSTPDFQLEELESVLSSRFISQDLDGGEGFVPTLTKNHQRDSSISSITRSPPKNIAKAASSTSADVAERFILPARTASTVTVLWSFRSCCLTFAERKPWVQPFTLVVHTRPATFQPLHFLPILITLVRPNGYPKAEYQPSPPIQEQHGPVILDRRLILFTLPLDPARPARRVTSVHRSSREHTLSFGIRLFRYSCHSCQYHHHRTCSSPSPALTYWCRIRQPRPTFLTQAVRTVEFE</sequence>
<dbReference type="GO" id="GO:0005829">
    <property type="term" value="C:cytosol"/>
    <property type="evidence" value="ECO:0007669"/>
    <property type="project" value="TreeGrafter"/>
</dbReference>
<accession>A0A9W8JKB1</accession>
<dbReference type="InterPro" id="IPR040182">
    <property type="entry name" value="ATG13"/>
</dbReference>
<keyword evidence="2 3" id="KW-0072">Autophagy</keyword>
<dbReference type="InterPro" id="IPR036570">
    <property type="entry name" value="HORMA_dom_sf"/>
</dbReference>
<evidence type="ECO:0000259" key="4">
    <source>
        <dbReference type="Pfam" id="PF10033"/>
    </source>
</evidence>
<dbReference type="OrthoDB" id="70161at2759"/>
<evidence type="ECO:0000313" key="5">
    <source>
        <dbReference type="EMBL" id="KAJ2932418.1"/>
    </source>
</evidence>
<comment type="similarity">
    <text evidence="1 3">Belongs to the ATG13 family. Fungi subfamily.</text>
</comment>
<dbReference type="PANTHER" id="PTHR13430">
    <property type="match status" value="1"/>
</dbReference>
<evidence type="ECO:0000313" key="6">
    <source>
        <dbReference type="Proteomes" id="UP001140091"/>
    </source>
</evidence>
<dbReference type="EMBL" id="JANBPK010000772">
    <property type="protein sequence ID" value="KAJ2932418.1"/>
    <property type="molecule type" value="Genomic_DNA"/>
</dbReference>
<dbReference type="Proteomes" id="UP001140091">
    <property type="component" value="Unassembled WGS sequence"/>
</dbReference>
<dbReference type="GO" id="GO:0034497">
    <property type="term" value="P:protein localization to phagophore assembly site"/>
    <property type="evidence" value="ECO:0007669"/>
    <property type="project" value="TreeGrafter"/>
</dbReference>
<dbReference type="GO" id="GO:0000407">
    <property type="term" value="C:phagophore assembly site"/>
    <property type="evidence" value="ECO:0007669"/>
    <property type="project" value="TreeGrafter"/>
</dbReference>
<dbReference type="AlphaFoldDB" id="A0A9W8JKB1"/>
<proteinExistence type="inferred from homology"/>
<feature type="domain" description="Autophagy-related protein 13 N-terminal" evidence="4">
    <location>
        <begin position="14"/>
        <end position="225"/>
    </location>
</feature>
<gene>
    <name evidence="5" type="ORF">H1R20_g4669</name>
</gene>
<comment type="caution">
    <text evidence="5">The sequence shown here is derived from an EMBL/GenBank/DDBJ whole genome shotgun (WGS) entry which is preliminary data.</text>
</comment>
<reference evidence="5" key="1">
    <citation type="submission" date="2022-06" db="EMBL/GenBank/DDBJ databases">
        <title>Genome Sequence of Candolleomyces eurysporus.</title>
        <authorList>
            <person name="Buettner E."/>
        </authorList>
    </citation>
    <scope>NUCLEOTIDE SEQUENCE</scope>
    <source>
        <strain evidence="5">VTCC 930004</strain>
    </source>
</reference>
<evidence type="ECO:0000256" key="2">
    <source>
        <dbReference type="ARBA" id="ARBA00023006"/>
    </source>
</evidence>
<evidence type="ECO:0000256" key="3">
    <source>
        <dbReference type="RuleBase" id="RU361214"/>
    </source>
</evidence>
<dbReference type="PANTHER" id="PTHR13430:SF4">
    <property type="entry name" value="AUTOPHAGY-RELATED PROTEIN 13"/>
    <property type="match status" value="1"/>
</dbReference>
<dbReference type="GO" id="GO:0034727">
    <property type="term" value="P:piecemeal microautophagy of the nucleus"/>
    <property type="evidence" value="ECO:0007669"/>
    <property type="project" value="TreeGrafter"/>
</dbReference>
<feature type="non-terminal residue" evidence="5">
    <location>
        <position position="456"/>
    </location>
</feature>
<evidence type="ECO:0000256" key="1">
    <source>
        <dbReference type="ARBA" id="ARBA00005246"/>
    </source>
</evidence>
<dbReference type="GO" id="GO:1990316">
    <property type="term" value="C:Atg1/ULK1 kinase complex"/>
    <property type="evidence" value="ECO:0007669"/>
    <property type="project" value="InterPro"/>
</dbReference>